<sequence>MKSLLKVEIDPVEVKRMCHEQIGELVKAADAEYAFWDSKELMKRTCMSWNTIQDMFFHDPRFIKRKVGQKWYFPAKETREFLRQWLLEQSPF</sequence>
<proteinExistence type="predicted"/>
<organism evidence="1 2">
    <name type="scientific">Saccharibacillus brassicae</name>
    <dbReference type="NCBI Taxonomy" id="2583377"/>
    <lineage>
        <taxon>Bacteria</taxon>
        <taxon>Bacillati</taxon>
        <taxon>Bacillota</taxon>
        <taxon>Bacilli</taxon>
        <taxon>Bacillales</taxon>
        <taxon>Paenibacillaceae</taxon>
        <taxon>Saccharibacillus</taxon>
    </lineage>
</organism>
<keyword evidence="2" id="KW-1185">Reference proteome</keyword>
<accession>A0A4Y6V494</accession>
<dbReference type="RefSeq" id="WP_141450060.1">
    <property type="nucleotide sequence ID" value="NZ_CP041217.1"/>
</dbReference>
<dbReference type="AlphaFoldDB" id="A0A4Y6V494"/>
<gene>
    <name evidence="1" type="ORF">FFV09_23120</name>
</gene>
<dbReference type="EMBL" id="CP041217">
    <property type="protein sequence ID" value="QDH23500.1"/>
    <property type="molecule type" value="Genomic_DNA"/>
</dbReference>
<evidence type="ECO:0000313" key="1">
    <source>
        <dbReference type="EMBL" id="QDH23500.1"/>
    </source>
</evidence>
<protein>
    <submittedName>
        <fullName evidence="1">Group-specific protein</fullName>
    </submittedName>
</protein>
<dbReference type="Proteomes" id="UP000316968">
    <property type="component" value="Chromosome"/>
</dbReference>
<dbReference type="OrthoDB" id="2167122at2"/>
<reference evidence="1 2" key="1">
    <citation type="submission" date="2019-06" db="EMBL/GenBank/DDBJ databases">
        <title>Saccharibacillus brassicae sp. nov., an endophytic bacterium isolated from Chinese cabbage seeds (Brassica pekinensis).</title>
        <authorList>
            <person name="Jiang L."/>
            <person name="Lee J."/>
            <person name="Kim S.W."/>
        </authorList>
    </citation>
    <scope>NUCLEOTIDE SEQUENCE [LARGE SCALE GENOMIC DNA]</scope>
    <source>
        <strain evidence="2">KCTC 43072 / ATSA2</strain>
    </source>
</reference>
<name>A0A4Y6V494_SACBS</name>
<evidence type="ECO:0000313" key="2">
    <source>
        <dbReference type="Proteomes" id="UP000316968"/>
    </source>
</evidence>
<dbReference type="KEGG" id="saca:FFV09_23120"/>